<feature type="region of interest" description="Disordered" evidence="1">
    <location>
        <begin position="425"/>
        <end position="572"/>
    </location>
</feature>
<dbReference type="AlphaFoldDB" id="A0A423WEZ3"/>
<dbReference type="EMBL" id="LKEA01000018">
    <property type="protein sequence ID" value="ROW01930.1"/>
    <property type="molecule type" value="Genomic_DNA"/>
</dbReference>
<name>A0A423WEZ3_9PEZI</name>
<dbReference type="Proteomes" id="UP000283895">
    <property type="component" value="Unassembled WGS sequence"/>
</dbReference>
<protein>
    <submittedName>
        <fullName evidence="2">Uncharacterized protein</fullName>
    </submittedName>
</protein>
<organism evidence="2 3">
    <name type="scientific">Cytospora schulzeri</name>
    <dbReference type="NCBI Taxonomy" id="448051"/>
    <lineage>
        <taxon>Eukaryota</taxon>
        <taxon>Fungi</taxon>
        <taxon>Dikarya</taxon>
        <taxon>Ascomycota</taxon>
        <taxon>Pezizomycotina</taxon>
        <taxon>Sordariomycetes</taxon>
        <taxon>Sordariomycetidae</taxon>
        <taxon>Diaporthales</taxon>
        <taxon>Cytosporaceae</taxon>
        <taxon>Cytospora</taxon>
    </lineage>
</organism>
<gene>
    <name evidence="2" type="ORF">VMCG_05585</name>
</gene>
<dbReference type="OrthoDB" id="4838614at2759"/>
<dbReference type="STRING" id="356882.A0A423WEZ3"/>
<feature type="compositionally biased region" description="Polar residues" evidence="1">
    <location>
        <begin position="538"/>
        <end position="551"/>
    </location>
</feature>
<feature type="compositionally biased region" description="Basic and acidic residues" evidence="1">
    <location>
        <begin position="552"/>
        <end position="572"/>
    </location>
</feature>
<feature type="compositionally biased region" description="Basic and acidic residues" evidence="1">
    <location>
        <begin position="500"/>
        <end position="528"/>
    </location>
</feature>
<keyword evidence="3" id="KW-1185">Reference proteome</keyword>
<accession>A0A423WEZ3</accession>
<evidence type="ECO:0000256" key="1">
    <source>
        <dbReference type="SAM" id="MobiDB-lite"/>
    </source>
</evidence>
<evidence type="ECO:0000313" key="3">
    <source>
        <dbReference type="Proteomes" id="UP000283895"/>
    </source>
</evidence>
<comment type="caution">
    <text evidence="2">The sequence shown here is derived from an EMBL/GenBank/DDBJ whole genome shotgun (WGS) entry which is preliminary data.</text>
</comment>
<proteinExistence type="predicted"/>
<reference evidence="2 3" key="1">
    <citation type="submission" date="2015-09" db="EMBL/GenBank/DDBJ databases">
        <title>Host preference determinants of Valsa canker pathogens revealed by comparative genomics.</title>
        <authorList>
            <person name="Yin Z."/>
            <person name="Huang L."/>
        </authorList>
    </citation>
    <scope>NUCLEOTIDE SEQUENCE [LARGE SCALE GENOMIC DNA]</scope>
    <source>
        <strain evidence="2 3">03-1</strain>
    </source>
</reference>
<sequence length="572" mass="64543">MGDWMGSGYDESTTLAFLDLFTSLALQEVFGIDTEPRVSLCLEHARKLTDSVLKNDPHNTRSRPFVQWILAKSAFEMRKARDSQRITALEEFPGLLLRQGDGVQLPVFVPRKYRERPDWHFFVMRPVDNQERSLQVALQTAKFLGDFDLQSTCLKLLILQSSEPTNYMDDLATLQLEKQQDKEGFLGTCLSQNLVTRPPMSATKFLRDTKRLDQVSGGSYLERGVNASLLWAKSMIREALLAEGAEEVTSSFTAAPDTESDLRKELANYGPRLPDYITDYIQSNAKIDIPKPFQPYRPPHIRFSDSTVGGRELLETRTSPRRTTIRPETGDEEGYRANSWSPRERRRLINRFEGVGRYAPTPDAGLESDSSETNEKGTTESDEQVSLERTSEPGKTGFPEVAYGDDGWPDFQIPRSFLRDNTMRVTLQNNSDPHRSRTYVLRGKGQHKAEVEVIQNEESSEPSNAFSHHASDNASDDDSNDSSRHGSTTKAKFGGSRTAKKFEEQPARVQRADDTADAHHRKGDEWKGKATTVEDVPKSSSSETPRGQISESKSHSDRRAHVEEDHSSTTFR</sequence>
<evidence type="ECO:0000313" key="2">
    <source>
        <dbReference type="EMBL" id="ROW01930.1"/>
    </source>
</evidence>
<feature type="region of interest" description="Disordered" evidence="1">
    <location>
        <begin position="315"/>
        <end position="407"/>
    </location>
</feature>